<feature type="compositionally biased region" description="Basic and acidic residues" evidence="3">
    <location>
        <begin position="467"/>
        <end position="477"/>
    </location>
</feature>
<protein>
    <submittedName>
        <fullName evidence="5">PAS domain containing repressor 1</fullName>
    </submittedName>
</protein>
<evidence type="ECO:0000313" key="7">
    <source>
        <dbReference type="RGD" id="7496877"/>
    </source>
</evidence>
<dbReference type="NCBIfam" id="TIGR00229">
    <property type="entry name" value="sensory_box"/>
    <property type="match status" value="1"/>
</dbReference>
<evidence type="ECO:0000256" key="1">
    <source>
        <dbReference type="ARBA" id="ARBA00023108"/>
    </source>
</evidence>
<dbReference type="GeneTree" id="ENSGT00530000064765"/>
<evidence type="ECO:0000313" key="6">
    <source>
        <dbReference type="Proteomes" id="UP000002494"/>
    </source>
</evidence>
<dbReference type="PANTHER" id="PTHR46055:SF4">
    <property type="entry name" value="CIRCADIAN CLOCK PROTEIN PASD1"/>
    <property type="match status" value="1"/>
</dbReference>
<dbReference type="InterPro" id="IPR000014">
    <property type="entry name" value="PAS"/>
</dbReference>
<dbReference type="PaxDb" id="10116-ENSRNOP00000064193"/>
<keyword evidence="6" id="KW-1185">Reference proteome</keyword>
<evidence type="ECO:0000259" key="4">
    <source>
        <dbReference type="PROSITE" id="PS50112"/>
    </source>
</evidence>
<accession>A0A0G2JVM9</accession>
<dbReference type="GO" id="GO:0140416">
    <property type="term" value="F:transcription regulator inhibitor activity"/>
    <property type="evidence" value="ECO:0000266"/>
    <property type="project" value="RGD"/>
</dbReference>
<reference evidence="5" key="3">
    <citation type="submission" date="2025-09" db="UniProtKB">
        <authorList>
            <consortium name="Ensembl"/>
        </authorList>
    </citation>
    <scope>IDENTIFICATION</scope>
    <source>
        <strain evidence="5">Brown Norway</strain>
    </source>
</reference>
<feature type="region of interest" description="Disordered" evidence="3">
    <location>
        <begin position="467"/>
        <end position="490"/>
    </location>
</feature>
<sequence length="822" mass="91853">MERNTQQKMRRGASNTCQRPTHEDLRNLLKKLQKMMDRLGYGPSRERFRGRPARYQAAIASTSSQRGMLRVRTNYEQNEVPVFNTYEEYHKMVLQSFENISIVMNTDGKLIFVSQNVSPLLGHRPEDIMGKNLLNIVLDEQKDEVSEKIILNLPLANKVGSLIEFCCYIRKGNVCPSALDRYRYRAMYQGRDTYEYVKFILYLQDSYDESFVFFGHYGPNSRNIWSSAPRLLWEQQYYLVGNISVLRTPNESVQPVKVQTNVIVIESDDDNTIQPRRLIKRRRRSKMQRHAQSEVVNVEEHPESGTEVEIVDVQPATQRMPFELVQVRTSSRSSVSTDVSAATSLSAAVRTSTSTSSTDVTTTTPVSTPTSGLGYLMDPKNLLEPQDMEFEVAPEFLLNDSQEEQASTEQEECTEENVKKPLEELKGSISEDHGIDKDSAHHNVSSDDDCCIIENVQEEKDPKIKEAVCQEQEHQKSPETTSSRPTTPLQAVRPEAVVEPIVRTDLRVHGAEARRAYQFQRPLLGERFAQLCGPQVPTQVYDLTISRSFDDEPPSYTDIEEEEREREQCEYELAQRIEMLRNLPYERPGQQQTGQGQGPRVYRPREQVVTVIDDVGPHAMNFFRNDNSEHPRNGRRRHREDPAPPLLHHASRSCQELTASHQASAPSCQVSASSCQLPAASRQASAPSCQISAPSCQLSAASRQASAPSCQISAPSCQVSAAACQASAPSCQISAPSCQVSAEACQASAPPCQISAPSCQVSAAACQASAPPCQASASQQASTASSTMSHQASSDNRRDNMPHFLHDHSGYSRAEENANPHP</sequence>
<feature type="compositionally biased region" description="Basic and acidic residues" evidence="3">
    <location>
        <begin position="795"/>
        <end position="822"/>
    </location>
</feature>
<dbReference type="InParanoid" id="A0A0G2JVM9"/>
<evidence type="ECO:0000313" key="5">
    <source>
        <dbReference type="Ensembl" id="ENSRNOP00000069547.3"/>
    </source>
</evidence>
<feature type="region of interest" description="Disordered" evidence="3">
    <location>
        <begin position="348"/>
        <end position="378"/>
    </location>
</feature>
<feature type="compositionally biased region" description="Polar residues" evidence="3">
    <location>
        <begin position="1"/>
        <end position="19"/>
    </location>
</feature>
<dbReference type="Gene3D" id="3.30.450.20">
    <property type="entry name" value="PAS domain"/>
    <property type="match status" value="1"/>
</dbReference>
<gene>
    <name evidence="5 7" type="primary">Pasd1</name>
</gene>
<dbReference type="GO" id="GO:0006357">
    <property type="term" value="P:regulation of transcription by RNA polymerase II"/>
    <property type="evidence" value="ECO:0000318"/>
    <property type="project" value="GO_Central"/>
</dbReference>
<dbReference type="GO" id="GO:0140297">
    <property type="term" value="F:DNA-binding transcription factor binding"/>
    <property type="evidence" value="ECO:0000266"/>
    <property type="project" value="RGD"/>
</dbReference>
<dbReference type="GO" id="GO:0045892">
    <property type="term" value="P:negative regulation of DNA-templated transcription"/>
    <property type="evidence" value="ECO:0000266"/>
    <property type="project" value="RGD"/>
</dbReference>
<name>A0A0G2JVM9_RAT</name>
<dbReference type="Ensembl" id="ENSRNOT00000092030.3">
    <property type="protein sequence ID" value="ENSRNOP00000069547.3"/>
    <property type="gene ID" value="ENSRNOG00000061428.3"/>
</dbReference>
<feature type="compositionally biased region" description="Low complexity" evidence="3">
    <location>
        <begin position="478"/>
        <end position="488"/>
    </location>
</feature>
<dbReference type="Proteomes" id="UP000002494">
    <property type="component" value="Chromosome X"/>
</dbReference>
<dbReference type="PROSITE" id="PS50112">
    <property type="entry name" value="PAS"/>
    <property type="match status" value="1"/>
</dbReference>
<dbReference type="InterPro" id="IPR035965">
    <property type="entry name" value="PAS-like_dom_sf"/>
</dbReference>
<evidence type="ECO:0000256" key="3">
    <source>
        <dbReference type="SAM" id="MobiDB-lite"/>
    </source>
</evidence>
<feature type="region of interest" description="Disordered" evidence="3">
    <location>
        <begin position="1"/>
        <end position="20"/>
    </location>
</feature>
<feature type="region of interest" description="Disordered" evidence="3">
    <location>
        <begin position="618"/>
        <end position="647"/>
    </location>
</feature>
<dbReference type="GO" id="GO:0042754">
    <property type="term" value="P:negative regulation of circadian rhythm"/>
    <property type="evidence" value="ECO:0000266"/>
    <property type="project" value="RGD"/>
</dbReference>
<dbReference type="SMART" id="SM00091">
    <property type="entry name" value="PAS"/>
    <property type="match status" value="1"/>
</dbReference>
<dbReference type="GO" id="GO:1990513">
    <property type="term" value="C:CLOCK-BMAL transcription complex"/>
    <property type="evidence" value="ECO:0000318"/>
    <property type="project" value="GO_Central"/>
</dbReference>
<dbReference type="AGR" id="RGD:7496877"/>
<dbReference type="GO" id="GO:1990512">
    <property type="term" value="C:Cry-Per complex"/>
    <property type="evidence" value="ECO:0000266"/>
    <property type="project" value="RGD"/>
</dbReference>
<dbReference type="GO" id="GO:0032922">
    <property type="term" value="P:circadian regulation of gene expression"/>
    <property type="evidence" value="ECO:0000318"/>
    <property type="project" value="GO_Central"/>
</dbReference>
<dbReference type="AlphaFoldDB" id="A0A0G2JVM9"/>
<keyword evidence="1" id="KW-0090">Biological rhythms</keyword>
<dbReference type="OMA" id="YEEYHKM"/>
<dbReference type="GeneID" id="102554647"/>
<reference evidence="5" key="2">
    <citation type="submission" date="2025-08" db="UniProtKB">
        <authorList>
            <consortium name="Ensembl"/>
        </authorList>
    </citation>
    <scope>IDENTIFICATION</scope>
    <source>
        <strain evidence="5">Brown Norway</strain>
    </source>
</reference>
<dbReference type="GO" id="GO:0005634">
    <property type="term" value="C:nucleus"/>
    <property type="evidence" value="ECO:0000266"/>
    <property type="project" value="RGD"/>
</dbReference>
<dbReference type="Bgee" id="ENSRNOG00000061428">
    <property type="expression patterns" value="Expressed in testis and 3 other cell types or tissues"/>
</dbReference>
<feature type="compositionally biased region" description="Low complexity" evidence="3">
    <location>
        <begin position="348"/>
        <end position="371"/>
    </location>
</feature>
<dbReference type="STRING" id="10116.ENSRNOP00000069547"/>
<dbReference type="InterPro" id="IPR047230">
    <property type="entry name" value="CLOCK-like"/>
</dbReference>
<dbReference type="RGD" id="7496877">
    <property type="gene designation" value="Pasd1"/>
</dbReference>
<keyword evidence="2" id="KW-0539">Nucleus</keyword>
<feature type="domain" description="PAS" evidence="4">
    <location>
        <begin position="86"/>
        <end position="158"/>
    </location>
</feature>
<dbReference type="GO" id="GO:0016607">
    <property type="term" value="C:nuclear speck"/>
    <property type="evidence" value="ECO:0000266"/>
    <property type="project" value="RGD"/>
</dbReference>
<organism evidence="5 6">
    <name type="scientific">Rattus norvegicus</name>
    <name type="common">Rat</name>
    <dbReference type="NCBI Taxonomy" id="10116"/>
    <lineage>
        <taxon>Eukaryota</taxon>
        <taxon>Metazoa</taxon>
        <taxon>Chordata</taxon>
        <taxon>Craniata</taxon>
        <taxon>Vertebrata</taxon>
        <taxon>Euteleostomi</taxon>
        <taxon>Mammalia</taxon>
        <taxon>Eutheria</taxon>
        <taxon>Euarchontoglires</taxon>
        <taxon>Glires</taxon>
        <taxon>Rodentia</taxon>
        <taxon>Myomorpha</taxon>
        <taxon>Muroidea</taxon>
        <taxon>Muridae</taxon>
        <taxon>Murinae</taxon>
        <taxon>Rattus</taxon>
    </lineage>
</organism>
<dbReference type="PANTHER" id="PTHR46055">
    <property type="entry name" value="CIRCADIAN LOCOMOTER OUTPUT CYCLES PROTEIN KAPUT"/>
    <property type="match status" value="1"/>
</dbReference>
<evidence type="ECO:0000256" key="2">
    <source>
        <dbReference type="ARBA" id="ARBA00023242"/>
    </source>
</evidence>
<dbReference type="SUPFAM" id="SSF55785">
    <property type="entry name" value="PYP-like sensor domain (PAS domain)"/>
    <property type="match status" value="1"/>
</dbReference>
<dbReference type="CDD" id="cd00130">
    <property type="entry name" value="PAS"/>
    <property type="match status" value="1"/>
</dbReference>
<feature type="region of interest" description="Disordered" evidence="3">
    <location>
        <begin position="281"/>
        <end position="303"/>
    </location>
</feature>
<dbReference type="RefSeq" id="NP_001420010.1">
    <property type="nucleotide sequence ID" value="NM_001433081.1"/>
</dbReference>
<dbReference type="VEuPathDB" id="HostDB:ENSRNOG00000061428"/>
<dbReference type="eggNOG" id="ENOG502TBVE">
    <property type="taxonomic scope" value="Eukaryota"/>
</dbReference>
<feature type="region of interest" description="Disordered" evidence="3">
    <location>
        <begin position="777"/>
        <end position="822"/>
    </location>
</feature>
<proteinExistence type="predicted"/>
<reference evidence="5" key="1">
    <citation type="submission" date="2024-01" db="EMBL/GenBank/DDBJ databases">
        <title>GRCr8: a new rat reference genome assembly contstructed from accurate long reads and long range scaffolding.</title>
        <authorList>
            <person name="Doris P.A."/>
            <person name="Kalbfleisch T."/>
            <person name="Li K."/>
            <person name="Howe K."/>
            <person name="Wood J."/>
        </authorList>
    </citation>
    <scope>NUCLEOTIDE SEQUENCE [LARGE SCALE GENOMIC DNA]</scope>
    <source>
        <strain evidence="5">Brown Norway</strain>
    </source>
</reference>
<dbReference type="OrthoDB" id="411251at2759"/>
<feature type="compositionally biased region" description="Low complexity" evidence="3">
    <location>
        <begin position="777"/>
        <end position="794"/>
    </location>
</feature>